<name>A0AA49GRG5_9BACT</name>
<dbReference type="EMBL" id="CP120682">
    <property type="protein sequence ID" value="WKN38163.1"/>
    <property type="molecule type" value="Genomic_DNA"/>
</dbReference>
<dbReference type="InterPro" id="IPR054268">
    <property type="entry name" value="DUF6999"/>
</dbReference>
<accession>A0AA49GRG5</accession>
<reference evidence="1" key="1">
    <citation type="journal article" date="2023" name="Comput. Struct. Biotechnol. J.">
        <title>Discovery of a novel marine Bacteroidetes with a rich repertoire of carbohydrate-active enzymes.</title>
        <authorList>
            <person name="Chen B."/>
            <person name="Liu G."/>
            <person name="Chen Q."/>
            <person name="Wang H."/>
            <person name="Liu L."/>
            <person name="Tang K."/>
        </authorList>
    </citation>
    <scope>NUCLEOTIDE SEQUENCE</scope>
    <source>
        <strain evidence="1">TK19036</strain>
    </source>
</reference>
<dbReference type="AlphaFoldDB" id="A0AA49GRG5"/>
<gene>
    <name evidence="1" type="ORF">K4G66_05550</name>
</gene>
<dbReference type="Pfam" id="PF22523">
    <property type="entry name" value="DUF6999"/>
    <property type="match status" value="1"/>
</dbReference>
<evidence type="ECO:0000313" key="1">
    <source>
        <dbReference type="EMBL" id="WKN38163.1"/>
    </source>
</evidence>
<proteinExistence type="predicted"/>
<sequence length="305" mass="35153">MRSSIDYFDRLEHDPQDPSPWQALFYDRSIPFDQNAKAAFLYDSQSKSRQFLHPFVRLFARLAIGVLQLLKVFWPKVLTSPKLLHLSLYWGMKYWVTPEANYLILRHFNLGSEVLRFIADNVPGISLETTPLKPTRLAEVKDNLFLQHDLNLYNFVIKLNKLMQQEKVQIVPVENPDFSAISTEDFPFEPFRDGWTNFLDLSTAIEIFTPVYQFFLTNRDFWRASNSLQLDETIGLYAATILNCPEKLVALNNKHPMIPLSVLNAGFRLTLHGLSTEVLHGLLVEQKKKQSPPATMVSPEKVGKV</sequence>
<protein>
    <submittedName>
        <fullName evidence="1">Uncharacterized protein</fullName>
    </submittedName>
</protein>
<reference evidence="1" key="2">
    <citation type="journal article" date="2024" name="Antonie Van Leeuwenhoek">
        <title>Roseihalotalea indica gen. nov., sp. nov., a halophilic Bacteroidetes from mesopelagic Southwest Indian Ocean with higher carbohydrate metabolic potential.</title>
        <authorList>
            <person name="Chen B."/>
            <person name="Zhang M."/>
            <person name="Lin D."/>
            <person name="Ye J."/>
            <person name="Tang K."/>
        </authorList>
    </citation>
    <scope>NUCLEOTIDE SEQUENCE</scope>
    <source>
        <strain evidence="1">TK19036</strain>
    </source>
</reference>
<organism evidence="1">
    <name type="scientific">Roseihalotalea indica</name>
    <dbReference type="NCBI Taxonomy" id="2867963"/>
    <lineage>
        <taxon>Bacteria</taxon>
        <taxon>Pseudomonadati</taxon>
        <taxon>Bacteroidota</taxon>
        <taxon>Cytophagia</taxon>
        <taxon>Cytophagales</taxon>
        <taxon>Catalimonadaceae</taxon>
        <taxon>Roseihalotalea</taxon>
    </lineage>
</organism>